<evidence type="ECO:0000313" key="1">
    <source>
        <dbReference type="EMBL" id="GBM51067.1"/>
    </source>
</evidence>
<name>A0A4Y2GCY9_ARAVE</name>
<dbReference type="Proteomes" id="UP000499080">
    <property type="component" value="Unassembled WGS sequence"/>
</dbReference>
<gene>
    <name evidence="1" type="ORF">AVEN_72678_1</name>
</gene>
<accession>A0A4Y2GCY9</accession>
<keyword evidence="2" id="KW-1185">Reference proteome</keyword>
<organism evidence="1 2">
    <name type="scientific">Araneus ventricosus</name>
    <name type="common">Orbweaver spider</name>
    <name type="synonym">Epeira ventricosa</name>
    <dbReference type="NCBI Taxonomy" id="182803"/>
    <lineage>
        <taxon>Eukaryota</taxon>
        <taxon>Metazoa</taxon>
        <taxon>Ecdysozoa</taxon>
        <taxon>Arthropoda</taxon>
        <taxon>Chelicerata</taxon>
        <taxon>Arachnida</taxon>
        <taxon>Araneae</taxon>
        <taxon>Araneomorphae</taxon>
        <taxon>Entelegynae</taxon>
        <taxon>Araneoidea</taxon>
        <taxon>Araneidae</taxon>
        <taxon>Araneus</taxon>
    </lineage>
</organism>
<reference evidence="1 2" key="1">
    <citation type="journal article" date="2019" name="Sci. Rep.">
        <title>Orb-weaving spider Araneus ventricosus genome elucidates the spidroin gene catalogue.</title>
        <authorList>
            <person name="Kono N."/>
            <person name="Nakamura H."/>
            <person name="Ohtoshi R."/>
            <person name="Moran D.A.P."/>
            <person name="Shinohara A."/>
            <person name="Yoshida Y."/>
            <person name="Fujiwara M."/>
            <person name="Mori M."/>
            <person name="Tomita M."/>
            <person name="Arakawa K."/>
        </authorList>
    </citation>
    <scope>NUCLEOTIDE SEQUENCE [LARGE SCALE GENOMIC DNA]</scope>
</reference>
<dbReference type="AlphaFoldDB" id="A0A4Y2GCY9"/>
<sequence>MDVLSSALSRIFINFFLYGVDVIPCVPQLLIRPFTYLLLVVKNVQCLWLTSFRVANASDTSLLISAKGVQNDRHKDPWPCRRWGLLITSLIDKAFLSQSDIPSSISLLFDWFLRQPIEQGDYRLRQSSGMLSSVHSEFSSSYSLIGMFFIRRLTPCNK</sequence>
<comment type="caution">
    <text evidence="1">The sequence shown here is derived from an EMBL/GenBank/DDBJ whole genome shotgun (WGS) entry which is preliminary data.</text>
</comment>
<evidence type="ECO:0000313" key="2">
    <source>
        <dbReference type="Proteomes" id="UP000499080"/>
    </source>
</evidence>
<proteinExistence type="predicted"/>
<protein>
    <submittedName>
        <fullName evidence="1">Uncharacterized protein</fullName>
    </submittedName>
</protein>
<dbReference type="EMBL" id="BGPR01098960">
    <property type="protein sequence ID" value="GBM51067.1"/>
    <property type="molecule type" value="Genomic_DNA"/>
</dbReference>